<name>A0ACB9NQE7_BAUVA</name>
<dbReference type="Proteomes" id="UP000828941">
    <property type="component" value="Chromosome 6"/>
</dbReference>
<protein>
    <submittedName>
        <fullName evidence="1">Uncharacterized protein</fullName>
    </submittedName>
</protein>
<gene>
    <name evidence="1" type="ORF">L6164_016584</name>
</gene>
<evidence type="ECO:0000313" key="2">
    <source>
        <dbReference type="Proteomes" id="UP000828941"/>
    </source>
</evidence>
<evidence type="ECO:0000313" key="1">
    <source>
        <dbReference type="EMBL" id="KAI4338241.1"/>
    </source>
</evidence>
<proteinExistence type="predicted"/>
<sequence>MAEIGISIAAKVAEYAVVPLLLRPAIRHAGYLFCANKIKRNLEATKAELKSKEESVLKQKEEARNRNENTVEKVEEWLNEVSRVMAEVGQLEEQMKEGSSCCWGWCSTQEEYRLCKKFAKITDSMKHLNLNGEFNPFSERIPIQDIEFFCSENFVCFESTKSASKQLVEALRDDSVCMIGLHGMGGCGKTTLAIEVGKKAKELELFDHVIFTVVSQTIIVRKIQGEIADLLAFTFQSETDVGRARELLLRLQNGKKHLIILDDVWSSFKLAEDIGIPLNNCKGCKVLLTTRLQQVCADMDCEKKIQLDLLSYEEAYHLFQKNTRIVGESVAQEIVKQCKGLAIAIVAVAKALKDRSLDEWEVALDDLRNSKPVDVRKEERDAYSCLELSYNYLPRDEARLLLKICCMFPEDYKITLEEMFRFGIGLGMYEEEYSFDLARKRVNAIVKDLIDSSLLLPCHNENYGREKYFNIHDVVRDVTLWIAKSKEGSTIKVDPEIGFSTIAENGLLKDCYTVSLWHKKINQFPQHLNAPKLRFLLLNLLNDQHLDISDASFEGMKELKLMSLVNNKGFPFNNHAILSLPSSTQWKCFNNLHTLRLVKQKIGDISFVASLRRLKILDLAGSIFKKLPNGIADMNCELKLMDLSDCKIEEEEDCSEVIGRCSQLQELYMPLEIALPYECFICGTFPKLQRYRLNICNRNFEHHMKFKFDCARQFRVLSIGNMNISNLCRTVGDLLKKASSVRVDGLVGGYKSIIPDFVLAFGGTNELTGLYLYSCSEIKCVIDTTTFDNTDAKFPMLVKLVLHNMGNLKEVIRGPPSLRGAFEKLKYLSIQDCPNLTSLFTFSVAQSLPQLENLKIRDCDKLKHIIVKEENGIDADEMEIFPNLKYIIIEDCTDLEYIFPISVARTLLSLEQMWMKGCRQLKHIIKNEGEGATTTHIIRKNEEHRSRPCFQKRRELRVSDCNELKCLFSLSNAAQLSQLEILSISKAAQLEEAFGYKNKDVSCNTDKIMLPNLSQLTLEMLPNFVDICPGLKVLAPKLRRMRVVECPKFDSIYRWSTQAQVINDRQVCNEVSYVDDSTFEEKQEKIITPNLEWLSLDDLPDLMFIWKGATLINFQNLVLLGVVACGKLKFIFPACAVRSLPTLQSLRIRDCEALEQIFGYAREKHDYDGKVIELALPKLTDLELFCLPRFTSFGGDLQFQLKFPALKHYKVQDCPMFSSTTLPTLEAHNSELNVPTLT</sequence>
<organism evidence="1 2">
    <name type="scientific">Bauhinia variegata</name>
    <name type="common">Purple orchid tree</name>
    <name type="synonym">Phanera variegata</name>
    <dbReference type="NCBI Taxonomy" id="167791"/>
    <lineage>
        <taxon>Eukaryota</taxon>
        <taxon>Viridiplantae</taxon>
        <taxon>Streptophyta</taxon>
        <taxon>Embryophyta</taxon>
        <taxon>Tracheophyta</taxon>
        <taxon>Spermatophyta</taxon>
        <taxon>Magnoliopsida</taxon>
        <taxon>eudicotyledons</taxon>
        <taxon>Gunneridae</taxon>
        <taxon>Pentapetalae</taxon>
        <taxon>rosids</taxon>
        <taxon>fabids</taxon>
        <taxon>Fabales</taxon>
        <taxon>Fabaceae</taxon>
        <taxon>Cercidoideae</taxon>
        <taxon>Cercideae</taxon>
        <taxon>Bauhiniinae</taxon>
        <taxon>Bauhinia</taxon>
    </lineage>
</organism>
<accession>A0ACB9NQE7</accession>
<reference evidence="1 2" key="1">
    <citation type="journal article" date="2022" name="DNA Res.">
        <title>Chromosomal-level genome assembly of the orchid tree Bauhinia variegata (Leguminosae; Cercidoideae) supports the allotetraploid origin hypothesis of Bauhinia.</title>
        <authorList>
            <person name="Zhong Y."/>
            <person name="Chen Y."/>
            <person name="Zheng D."/>
            <person name="Pang J."/>
            <person name="Liu Y."/>
            <person name="Luo S."/>
            <person name="Meng S."/>
            <person name="Qian L."/>
            <person name="Wei D."/>
            <person name="Dai S."/>
            <person name="Zhou R."/>
        </authorList>
    </citation>
    <scope>NUCLEOTIDE SEQUENCE [LARGE SCALE GENOMIC DNA]</scope>
    <source>
        <strain evidence="1">BV-YZ2020</strain>
    </source>
</reference>
<comment type="caution">
    <text evidence="1">The sequence shown here is derived from an EMBL/GenBank/DDBJ whole genome shotgun (WGS) entry which is preliminary data.</text>
</comment>
<dbReference type="EMBL" id="CM039431">
    <property type="protein sequence ID" value="KAI4338241.1"/>
    <property type="molecule type" value="Genomic_DNA"/>
</dbReference>
<keyword evidence="2" id="KW-1185">Reference proteome</keyword>